<keyword evidence="1" id="KW-0472">Membrane</keyword>
<evidence type="ECO:0000256" key="1">
    <source>
        <dbReference type="SAM" id="Phobius"/>
    </source>
</evidence>
<keyword evidence="3" id="KW-1185">Reference proteome</keyword>
<evidence type="ECO:0000313" key="2">
    <source>
        <dbReference type="EMBL" id="KPM49060.1"/>
    </source>
</evidence>
<dbReference type="PATRIC" id="fig|1605367.3.peg.3312"/>
<reference evidence="2 3" key="1">
    <citation type="submission" date="2015-07" db="EMBL/GenBank/DDBJ databases">
        <title>The draft genome sequence of Leadbetterella sp. JN14-9.</title>
        <authorList>
            <person name="Liu Y."/>
            <person name="Du J."/>
            <person name="Shao Z."/>
        </authorList>
    </citation>
    <scope>NUCLEOTIDE SEQUENCE [LARGE SCALE GENOMIC DNA]</scope>
    <source>
        <strain evidence="2 3">JN14-9</strain>
    </source>
</reference>
<dbReference type="Proteomes" id="UP000050454">
    <property type="component" value="Unassembled WGS sequence"/>
</dbReference>
<feature type="transmembrane region" description="Helical" evidence="1">
    <location>
        <begin position="270"/>
        <end position="288"/>
    </location>
</feature>
<evidence type="ECO:0000313" key="3">
    <source>
        <dbReference type="Proteomes" id="UP000050454"/>
    </source>
</evidence>
<dbReference type="PANTHER" id="PTHR31061">
    <property type="entry name" value="LD22376P"/>
    <property type="match status" value="1"/>
</dbReference>
<dbReference type="AlphaFoldDB" id="A0A0N8HA34"/>
<feature type="transmembrane region" description="Helical" evidence="1">
    <location>
        <begin position="300"/>
        <end position="318"/>
    </location>
</feature>
<feature type="transmembrane region" description="Helical" evidence="1">
    <location>
        <begin position="338"/>
        <end position="359"/>
    </location>
</feature>
<dbReference type="STRING" id="1605367.AFM12_09635"/>
<organism evidence="2 3">
    <name type="scientific">Jiulongibacter sediminis</name>
    <dbReference type="NCBI Taxonomy" id="1605367"/>
    <lineage>
        <taxon>Bacteria</taxon>
        <taxon>Pseudomonadati</taxon>
        <taxon>Bacteroidota</taxon>
        <taxon>Cytophagia</taxon>
        <taxon>Cytophagales</taxon>
        <taxon>Leadbetterellaceae</taxon>
        <taxon>Jiulongibacter</taxon>
    </lineage>
</organism>
<name>A0A0N8HA34_9BACT</name>
<comment type="caution">
    <text evidence="2">The sequence shown here is derived from an EMBL/GenBank/DDBJ whole genome shotgun (WGS) entry which is preliminary data.</text>
</comment>
<gene>
    <name evidence="2" type="ORF">AFM12_09635</name>
</gene>
<keyword evidence="1" id="KW-1133">Transmembrane helix</keyword>
<protein>
    <submittedName>
        <fullName evidence="2">Uncharacterized protein</fullName>
    </submittedName>
</protein>
<dbReference type="PANTHER" id="PTHR31061:SF24">
    <property type="entry name" value="LD22376P"/>
    <property type="match status" value="1"/>
</dbReference>
<dbReference type="EMBL" id="LGTQ01000006">
    <property type="protein sequence ID" value="KPM49060.1"/>
    <property type="molecule type" value="Genomic_DNA"/>
</dbReference>
<feature type="transmembrane region" description="Helical" evidence="1">
    <location>
        <begin position="240"/>
        <end position="258"/>
    </location>
</feature>
<proteinExistence type="predicted"/>
<sequence length="372" mass="43214">MFLMMAEVWHLSGVAEKLPQNGFWASLSFHQSHVPWIGCSLHDLIQPSFSFLVGVALPFSMLSRSSKGQSRKEMWYHTIRRSLILILLGVFLRSMHREMTYWTFEDTLSQIGLGYPFLFWLGFKNRKWHWAALATILVFYWLAFVLYPLPSTNFDYTAVGVPENWPHLMEGFSAHWNKNSNLAWAFDRWLLNLFPRESVFEYNGGGYATLSFVPTLGTMILGLIAGTMLKLKETELLKKWGLYAIVLVVMALILHLTGLNPIVKRIWTPAWTLFSGAFCFGFMILFHWLCDLKRIEKPFYWLKIIGMNSIAAYVLAHVGNEFIDQTFKIHLGENYAHLLGPTYSSLVSGSVILFVYWLLLRWMYHKKIFIKI</sequence>
<keyword evidence="1" id="KW-0812">Transmembrane</keyword>
<feature type="transmembrane region" description="Helical" evidence="1">
    <location>
        <begin position="107"/>
        <end position="123"/>
    </location>
</feature>
<feature type="transmembrane region" description="Helical" evidence="1">
    <location>
        <begin position="130"/>
        <end position="149"/>
    </location>
</feature>
<feature type="transmembrane region" description="Helical" evidence="1">
    <location>
        <begin position="207"/>
        <end position="228"/>
    </location>
</feature>
<accession>A0A0N8HA34</accession>